<sequence>MDPAYLKKKIVDLSEEELITLGFLGENVAPGVKAMVEKVRANPVHLGTVTCFMVDCLNRRYSAQAPPQDPVGSPTFPTFPTAPTISEADSLYSQLSNDSDALTVVAPDLISKFEMNFWYHGISGNPPKLMWRSDLETNPFPIPAPGARFFKIPTKTAHGVFGTPLNAVWDTVAPQILASMKAHGLKYSALTTVRFSTVEDGKEETFGPVVVWIAVRPNTTNAGAVRDATPDILHILADAQITDVVVEWYEGSVKRLAGPL</sequence>
<evidence type="ECO:0000313" key="2">
    <source>
        <dbReference type="Proteomes" id="UP000724874"/>
    </source>
</evidence>
<comment type="caution">
    <text evidence="1">The sequence shown here is derived from an EMBL/GenBank/DDBJ whole genome shotgun (WGS) entry which is preliminary data.</text>
</comment>
<organism evidence="1 2">
    <name type="scientific">Gymnopilus junonius</name>
    <name type="common">Spectacular rustgill mushroom</name>
    <name type="synonym">Gymnopilus spectabilis subsp. junonius</name>
    <dbReference type="NCBI Taxonomy" id="109634"/>
    <lineage>
        <taxon>Eukaryota</taxon>
        <taxon>Fungi</taxon>
        <taxon>Dikarya</taxon>
        <taxon>Basidiomycota</taxon>
        <taxon>Agaricomycotina</taxon>
        <taxon>Agaricomycetes</taxon>
        <taxon>Agaricomycetidae</taxon>
        <taxon>Agaricales</taxon>
        <taxon>Agaricineae</taxon>
        <taxon>Hymenogastraceae</taxon>
        <taxon>Gymnopilus</taxon>
    </lineage>
</organism>
<protein>
    <submittedName>
        <fullName evidence="1">Uncharacterized protein</fullName>
    </submittedName>
</protein>
<evidence type="ECO:0000313" key="1">
    <source>
        <dbReference type="EMBL" id="KAF8912864.1"/>
    </source>
</evidence>
<dbReference type="Proteomes" id="UP000724874">
    <property type="component" value="Unassembled WGS sequence"/>
</dbReference>
<proteinExistence type="predicted"/>
<dbReference type="OrthoDB" id="3364808at2759"/>
<keyword evidence="2" id="KW-1185">Reference proteome</keyword>
<dbReference type="EMBL" id="JADNYJ010000002">
    <property type="protein sequence ID" value="KAF8912864.1"/>
    <property type="molecule type" value="Genomic_DNA"/>
</dbReference>
<dbReference type="AlphaFoldDB" id="A0A9P5NXK2"/>
<reference evidence="1" key="1">
    <citation type="submission" date="2020-11" db="EMBL/GenBank/DDBJ databases">
        <authorList>
            <consortium name="DOE Joint Genome Institute"/>
            <person name="Ahrendt S."/>
            <person name="Riley R."/>
            <person name="Andreopoulos W."/>
            <person name="LaButti K."/>
            <person name="Pangilinan J."/>
            <person name="Ruiz-duenas F.J."/>
            <person name="Barrasa J.M."/>
            <person name="Sanchez-Garcia M."/>
            <person name="Camarero S."/>
            <person name="Miyauchi S."/>
            <person name="Serrano A."/>
            <person name="Linde D."/>
            <person name="Babiker R."/>
            <person name="Drula E."/>
            <person name="Ayuso-Fernandez I."/>
            <person name="Pacheco R."/>
            <person name="Padilla G."/>
            <person name="Ferreira P."/>
            <person name="Barriuso J."/>
            <person name="Kellner H."/>
            <person name="Castanera R."/>
            <person name="Alfaro M."/>
            <person name="Ramirez L."/>
            <person name="Pisabarro A.G."/>
            <person name="Kuo A."/>
            <person name="Tritt A."/>
            <person name="Lipzen A."/>
            <person name="He G."/>
            <person name="Yan M."/>
            <person name="Ng V."/>
            <person name="Cullen D."/>
            <person name="Martin F."/>
            <person name="Rosso M.-N."/>
            <person name="Henrissat B."/>
            <person name="Hibbett D."/>
            <person name="Martinez A.T."/>
            <person name="Grigoriev I.V."/>
        </authorList>
    </citation>
    <scope>NUCLEOTIDE SEQUENCE</scope>
    <source>
        <strain evidence="1">AH 44721</strain>
    </source>
</reference>
<name>A0A9P5NXK2_GYMJU</name>
<gene>
    <name evidence="1" type="ORF">CPB84DRAFT_1759701</name>
</gene>
<accession>A0A9P5NXK2</accession>